<dbReference type="OrthoDB" id="9801534at2"/>
<dbReference type="SUPFAM" id="SSF101801">
    <property type="entry name" value="Surface presentation of antigens (SPOA)"/>
    <property type="match status" value="1"/>
</dbReference>
<reference evidence="3" key="1">
    <citation type="submission" date="2018-09" db="EMBL/GenBank/DDBJ databases">
        <title>Acidovorax cavernicola nov. sp. isolated from Gruta de las Maravillas (Aracena, Spain).</title>
        <authorList>
            <person name="Jurado V."/>
            <person name="Gutierrez-Patricio S."/>
            <person name="Gonzalez-Pimentel J.L."/>
            <person name="Miller A.Z."/>
            <person name="Laiz L."/>
            <person name="Saiz-Jimenez C."/>
        </authorList>
    </citation>
    <scope>NUCLEOTIDE SEQUENCE [LARGE SCALE GENOMIC DNA]</scope>
    <source>
        <strain evidence="3">1011MAR3C25</strain>
    </source>
</reference>
<dbReference type="AlphaFoldDB" id="A0A418T8D6"/>
<name>A0A418T8D6_9RHOB</name>
<dbReference type="Pfam" id="PF01052">
    <property type="entry name" value="FliMN_C"/>
    <property type="match status" value="1"/>
</dbReference>
<comment type="caution">
    <text evidence="2">The sequence shown here is derived from an EMBL/GenBank/DDBJ whole genome shotgun (WGS) entry which is preliminary data.</text>
</comment>
<proteinExistence type="predicted"/>
<dbReference type="Proteomes" id="UP000284202">
    <property type="component" value="Unassembled WGS sequence"/>
</dbReference>
<sequence length="317" mass="33856">MNYDQMKPGIALLAKALTAQADAPDLLSRLTQPRSPVSLTLAGHSATFTIGAYQHVPDRITLPLRLGDQAAQLELPHDLLAWALSTQDLPQPHDPDQLAMLLEFACQDLAEICEAALEQPFRAGGMPGHTPLSVGINLEVEGQHHKPCLHLDLELANRLVDHLDRQAPMAQPDDLMLTQIPVILRIGQQFLARDALATLQPGDIVMLEPGPPVLVAGQKVAAAVHVRSDGPAIQSDLLPLPQPEIGTETRLSFIAAHSNMTLAELDALVPGAILPIAVFEGAPLDIHTDDSLLGRGETVALGAGTGVRVLQLFADNQ</sequence>
<dbReference type="RefSeq" id="WP_119745463.1">
    <property type="nucleotide sequence ID" value="NZ_QZCG01000001.1"/>
</dbReference>
<gene>
    <name evidence="2" type="ORF">D3P04_02320</name>
</gene>
<protein>
    <recommendedName>
        <fullName evidence="1">Flagellar motor switch protein FliN-like C-terminal domain-containing protein</fullName>
    </recommendedName>
</protein>
<keyword evidence="3" id="KW-1185">Reference proteome</keyword>
<accession>A0A418T8D6</accession>
<dbReference type="EMBL" id="QZCG01000001">
    <property type="protein sequence ID" value="RJE89481.1"/>
    <property type="molecule type" value="Genomic_DNA"/>
</dbReference>
<evidence type="ECO:0000259" key="1">
    <source>
        <dbReference type="Pfam" id="PF01052"/>
    </source>
</evidence>
<feature type="domain" description="Flagellar motor switch protein FliN-like C-terminal" evidence="1">
    <location>
        <begin position="247"/>
        <end position="312"/>
    </location>
</feature>
<organism evidence="2 3">
    <name type="scientific">Paracoccus onubensis</name>
    <dbReference type="NCBI Taxonomy" id="1675788"/>
    <lineage>
        <taxon>Bacteria</taxon>
        <taxon>Pseudomonadati</taxon>
        <taxon>Pseudomonadota</taxon>
        <taxon>Alphaproteobacteria</taxon>
        <taxon>Rhodobacterales</taxon>
        <taxon>Paracoccaceae</taxon>
        <taxon>Paracoccus</taxon>
    </lineage>
</organism>
<dbReference type="InterPro" id="IPR001543">
    <property type="entry name" value="FliN-like_C"/>
</dbReference>
<dbReference type="Gene3D" id="2.30.330.10">
    <property type="entry name" value="SpoA-like"/>
    <property type="match status" value="1"/>
</dbReference>
<dbReference type="InterPro" id="IPR036429">
    <property type="entry name" value="SpoA-like_sf"/>
</dbReference>
<evidence type="ECO:0000313" key="2">
    <source>
        <dbReference type="EMBL" id="RJE89481.1"/>
    </source>
</evidence>
<evidence type="ECO:0000313" key="3">
    <source>
        <dbReference type="Proteomes" id="UP000284202"/>
    </source>
</evidence>